<evidence type="ECO:0000313" key="1">
    <source>
        <dbReference type="EMBL" id="QIP43603.1"/>
    </source>
</evidence>
<dbReference type="AlphaFoldDB" id="A0A6G9D2U1"/>
<evidence type="ECO:0000313" key="2">
    <source>
        <dbReference type="Proteomes" id="UP000502345"/>
    </source>
</evidence>
<dbReference type="EMBL" id="CP050124">
    <property type="protein sequence ID" value="QIP43603.1"/>
    <property type="molecule type" value="Genomic_DNA"/>
</dbReference>
<organism evidence="1 2">
    <name type="scientific">Rhodococcus erythropolis</name>
    <name type="common">Arthrobacter picolinophilus</name>
    <dbReference type="NCBI Taxonomy" id="1833"/>
    <lineage>
        <taxon>Bacteria</taxon>
        <taxon>Bacillati</taxon>
        <taxon>Actinomycetota</taxon>
        <taxon>Actinomycetes</taxon>
        <taxon>Mycobacteriales</taxon>
        <taxon>Nocardiaceae</taxon>
        <taxon>Rhodococcus</taxon>
        <taxon>Rhodococcus erythropolis group</taxon>
    </lineage>
</organism>
<dbReference type="Proteomes" id="UP000502345">
    <property type="component" value="Chromosome"/>
</dbReference>
<proteinExistence type="predicted"/>
<reference evidence="1 2" key="1">
    <citation type="submission" date="2020-03" db="EMBL/GenBank/DDBJ databases">
        <title>Screen low temperature-resistant strains for efficient degradation of petroleum hydrocarbons under the low temperature.</title>
        <authorList>
            <person name="Wang Y."/>
            <person name="Chen J."/>
        </authorList>
    </citation>
    <scope>NUCLEOTIDE SEQUENCE [LARGE SCALE GENOMIC DNA]</scope>
    <source>
        <strain evidence="1 2">KB1</strain>
    </source>
</reference>
<name>A0A6G9D2U1_RHOER</name>
<protein>
    <submittedName>
        <fullName evidence="1">Uncharacterized protein</fullName>
    </submittedName>
</protein>
<gene>
    <name evidence="1" type="ORF">G9444_6361</name>
</gene>
<accession>A0A6G9D2U1</accession>
<sequence length="34" mass="3655">MRRARNCVIEEPIGVQGVTTDRLAAGIVAAGMLW</sequence>